<name>A0A6J4MJY6_9CYAN</name>
<protein>
    <submittedName>
        <fullName evidence="1">Uncharacterized protein</fullName>
    </submittedName>
</protein>
<evidence type="ECO:0000313" key="1">
    <source>
        <dbReference type="EMBL" id="CAA9360297.1"/>
    </source>
</evidence>
<gene>
    <name evidence="1" type="ORF">AVDCRST_MAG94-3327</name>
</gene>
<reference evidence="1" key="1">
    <citation type="submission" date="2020-02" db="EMBL/GenBank/DDBJ databases">
        <authorList>
            <person name="Meier V. D."/>
        </authorList>
    </citation>
    <scope>NUCLEOTIDE SEQUENCE</scope>
    <source>
        <strain evidence="1">AVDCRST_MAG94</strain>
    </source>
</reference>
<organism evidence="1">
    <name type="scientific">uncultured Leptolyngbya sp</name>
    <dbReference type="NCBI Taxonomy" id="332963"/>
    <lineage>
        <taxon>Bacteria</taxon>
        <taxon>Bacillati</taxon>
        <taxon>Cyanobacteriota</taxon>
        <taxon>Cyanophyceae</taxon>
        <taxon>Leptolyngbyales</taxon>
        <taxon>Leptolyngbyaceae</taxon>
        <taxon>Leptolyngbya group</taxon>
        <taxon>Leptolyngbya</taxon>
        <taxon>environmental samples</taxon>
    </lineage>
</organism>
<proteinExistence type="predicted"/>
<sequence>MRLGRFTACTRPYPHPYRKKLARASNDGKGYDRCPLRVKDEAAELTSKVKIFGLKEI</sequence>
<accession>A0A6J4MJY6</accession>
<dbReference type="EMBL" id="CADCTY010001161">
    <property type="protein sequence ID" value="CAA9360297.1"/>
    <property type="molecule type" value="Genomic_DNA"/>
</dbReference>
<dbReference type="AlphaFoldDB" id="A0A6J4MJY6"/>